<dbReference type="GO" id="GO:0006402">
    <property type="term" value="P:mRNA catabolic process"/>
    <property type="evidence" value="ECO:0007669"/>
    <property type="project" value="InterPro"/>
</dbReference>
<dbReference type="Gene3D" id="2.60.120.590">
    <property type="entry name" value="Alpha-ketoglutarate-dependent dioxygenase AlkB-like"/>
    <property type="match status" value="1"/>
</dbReference>
<feature type="region of interest" description="Disordered" evidence="2">
    <location>
        <begin position="129"/>
        <end position="184"/>
    </location>
</feature>
<dbReference type="PANTHER" id="PTHR31447">
    <property type="entry name" value="HYDROXYPROLINE-RICH GLYCOPROTEIN FAMILY PROTEIN-RELATED"/>
    <property type="match status" value="1"/>
</dbReference>
<dbReference type="PANTHER" id="PTHR31447:SF2">
    <property type="entry name" value="RNA DEMETHYLASE ALKBH10B"/>
    <property type="match status" value="1"/>
</dbReference>
<dbReference type="SUPFAM" id="SSF51197">
    <property type="entry name" value="Clavaminate synthase-like"/>
    <property type="match status" value="1"/>
</dbReference>
<reference evidence="4 5" key="1">
    <citation type="submission" date="2021-07" db="EMBL/GenBank/DDBJ databases">
        <title>The Aristolochia fimbriata genome: insights into angiosperm evolution, floral development and chemical biosynthesis.</title>
        <authorList>
            <person name="Jiao Y."/>
        </authorList>
    </citation>
    <scope>NUCLEOTIDE SEQUENCE [LARGE SCALE GENOMIC DNA]</scope>
    <source>
        <strain evidence="4">IBCAS-2021</strain>
        <tissue evidence="4">Leaf</tissue>
    </source>
</reference>
<feature type="compositionally biased region" description="Basic and acidic residues" evidence="2">
    <location>
        <begin position="130"/>
        <end position="159"/>
    </location>
</feature>
<evidence type="ECO:0000256" key="2">
    <source>
        <dbReference type="SAM" id="MobiDB-lite"/>
    </source>
</evidence>
<dbReference type="AlphaFoldDB" id="A0AAV7F907"/>
<evidence type="ECO:0000256" key="1">
    <source>
        <dbReference type="ARBA" id="ARBA00007879"/>
    </source>
</evidence>
<proteinExistence type="inferred from homology"/>
<evidence type="ECO:0000313" key="5">
    <source>
        <dbReference type="Proteomes" id="UP000825729"/>
    </source>
</evidence>
<comment type="similarity">
    <text evidence="1">Belongs to the alkB family.</text>
</comment>
<evidence type="ECO:0000313" key="4">
    <source>
        <dbReference type="EMBL" id="KAG9457454.1"/>
    </source>
</evidence>
<comment type="caution">
    <text evidence="4">The sequence shown here is derived from an EMBL/GenBank/DDBJ whole genome shotgun (WGS) entry which is preliminary data.</text>
</comment>
<organism evidence="4 5">
    <name type="scientific">Aristolochia fimbriata</name>
    <name type="common">White veined hardy Dutchman's pipe vine</name>
    <dbReference type="NCBI Taxonomy" id="158543"/>
    <lineage>
        <taxon>Eukaryota</taxon>
        <taxon>Viridiplantae</taxon>
        <taxon>Streptophyta</taxon>
        <taxon>Embryophyta</taxon>
        <taxon>Tracheophyta</taxon>
        <taxon>Spermatophyta</taxon>
        <taxon>Magnoliopsida</taxon>
        <taxon>Magnoliidae</taxon>
        <taxon>Piperales</taxon>
        <taxon>Aristolochiaceae</taxon>
        <taxon>Aristolochia</taxon>
    </lineage>
</organism>
<sequence>MSPQAVAVAPALSSPLLQEAIARDAVVAWFRGEFAAANAIIDALCNHLTQISDPDQVADYESVFAAIHRRRLNWIPVLQMQKYYSIAEIAIELRALAAKKKQKESGRAASRAVCNAKVKVAKVENGTTAEDVKRGGGSDHDLDGVETSDQKTESGEGSHLENSSSESIQIFSDNEDNKERPTRNKITKGFVAKEPVKGHMVNVVKGLKLYEDIFTELEISKLTNFINELHLAGQKGELSGDTFILFNQQLKGNKREIIQLGTPIFGSLKDDATYNIEPIPSTLHSVIDHLIECRLLPEKRRPNGCIINFFDEGEYSQPYMKPPHLDQPVSTLVLSESTMAFGRVLVSDNLGDCKGSLMLSLKEGSLLVMRGNSADMARHVMCPSPNKRISITFFKVREPDMSRANPSVIPPLTRAMTLWQPGQPQGSKLQSGAIGYGSTGVVPKWGLIRAAPLMMIGAAPPMVVSPSRRITRGGTGVFLPWTTGSKKSTRHLPPRIQRGRLHSLPHSTEIQTAKLSPDIISVAG</sequence>
<dbReference type="GO" id="GO:0032451">
    <property type="term" value="F:demethylase activity"/>
    <property type="evidence" value="ECO:0007669"/>
    <property type="project" value="InterPro"/>
</dbReference>
<gene>
    <name evidence="4" type="ORF">H6P81_001962</name>
</gene>
<accession>A0AAV7F907</accession>
<name>A0AAV7F907_ARIFI</name>
<dbReference type="InterPro" id="IPR005123">
    <property type="entry name" value="Oxoglu/Fe-dep_dioxygenase_dom"/>
</dbReference>
<feature type="compositionally biased region" description="Polar residues" evidence="2">
    <location>
        <begin position="160"/>
        <end position="172"/>
    </location>
</feature>
<feature type="domain" description="Fe2OG dioxygenase" evidence="3">
    <location>
        <begin position="301"/>
        <end position="397"/>
    </location>
</feature>
<dbReference type="EMBL" id="JAINDJ010000002">
    <property type="protein sequence ID" value="KAG9457454.1"/>
    <property type="molecule type" value="Genomic_DNA"/>
</dbReference>
<evidence type="ECO:0000259" key="3">
    <source>
        <dbReference type="PROSITE" id="PS51471"/>
    </source>
</evidence>
<dbReference type="GO" id="GO:0003729">
    <property type="term" value="F:mRNA binding"/>
    <property type="evidence" value="ECO:0007669"/>
    <property type="project" value="InterPro"/>
</dbReference>
<dbReference type="InterPro" id="IPR037151">
    <property type="entry name" value="AlkB-like_sf"/>
</dbReference>
<dbReference type="InterPro" id="IPR044842">
    <property type="entry name" value="ALKBH9B/ALKBH10B-like"/>
</dbReference>
<keyword evidence="5" id="KW-1185">Reference proteome</keyword>
<protein>
    <recommendedName>
        <fullName evidence="3">Fe2OG dioxygenase domain-containing protein</fullName>
    </recommendedName>
</protein>
<dbReference type="PROSITE" id="PS51471">
    <property type="entry name" value="FE2OG_OXY"/>
    <property type="match status" value="1"/>
</dbReference>
<dbReference type="Proteomes" id="UP000825729">
    <property type="component" value="Unassembled WGS sequence"/>
</dbReference>